<sequence length="89" mass="9608">MGIIPVSAVLGEVRWAVLSQCRERGTICGVRLNNPEEKAMENAEVIRGHEGLVADGVRSDRKVTGGTVALMEDDRVDRSDTPSSEVDEA</sequence>
<dbReference type="EMBL" id="JAGRRH010000020">
    <property type="protein sequence ID" value="KAG7347379.1"/>
    <property type="molecule type" value="Genomic_DNA"/>
</dbReference>
<protein>
    <submittedName>
        <fullName evidence="1">Uncharacterized protein</fullName>
    </submittedName>
</protein>
<name>A0A9K3KQF5_9STRA</name>
<gene>
    <name evidence="1" type="ORF">IV203_016084</name>
</gene>
<evidence type="ECO:0000313" key="2">
    <source>
        <dbReference type="Proteomes" id="UP000693970"/>
    </source>
</evidence>
<evidence type="ECO:0000313" key="1">
    <source>
        <dbReference type="EMBL" id="KAG7347379.1"/>
    </source>
</evidence>
<comment type="caution">
    <text evidence="1">The sequence shown here is derived from an EMBL/GenBank/DDBJ whole genome shotgun (WGS) entry which is preliminary data.</text>
</comment>
<accession>A0A9K3KQF5</accession>
<dbReference type="Proteomes" id="UP000693970">
    <property type="component" value="Unassembled WGS sequence"/>
</dbReference>
<reference evidence="1" key="2">
    <citation type="submission" date="2021-04" db="EMBL/GenBank/DDBJ databases">
        <authorList>
            <person name="Podell S."/>
        </authorList>
    </citation>
    <scope>NUCLEOTIDE SEQUENCE</scope>
    <source>
        <strain evidence="1">Hildebrandi</strain>
    </source>
</reference>
<dbReference type="AlphaFoldDB" id="A0A9K3KQF5"/>
<reference evidence="1" key="1">
    <citation type="journal article" date="2021" name="Sci. Rep.">
        <title>Diploid genomic architecture of Nitzschia inconspicua, an elite biomass production diatom.</title>
        <authorList>
            <person name="Oliver A."/>
            <person name="Podell S."/>
            <person name="Pinowska A."/>
            <person name="Traller J.C."/>
            <person name="Smith S.R."/>
            <person name="McClure R."/>
            <person name="Beliaev A."/>
            <person name="Bohutskyi P."/>
            <person name="Hill E.A."/>
            <person name="Rabines A."/>
            <person name="Zheng H."/>
            <person name="Allen L.Z."/>
            <person name="Kuo A."/>
            <person name="Grigoriev I.V."/>
            <person name="Allen A.E."/>
            <person name="Hazlebeck D."/>
            <person name="Allen E.E."/>
        </authorList>
    </citation>
    <scope>NUCLEOTIDE SEQUENCE</scope>
    <source>
        <strain evidence="1">Hildebrandi</strain>
    </source>
</reference>
<proteinExistence type="predicted"/>
<keyword evidence="2" id="KW-1185">Reference proteome</keyword>
<organism evidence="1 2">
    <name type="scientific">Nitzschia inconspicua</name>
    <dbReference type="NCBI Taxonomy" id="303405"/>
    <lineage>
        <taxon>Eukaryota</taxon>
        <taxon>Sar</taxon>
        <taxon>Stramenopiles</taxon>
        <taxon>Ochrophyta</taxon>
        <taxon>Bacillariophyta</taxon>
        <taxon>Bacillariophyceae</taxon>
        <taxon>Bacillariophycidae</taxon>
        <taxon>Bacillariales</taxon>
        <taxon>Bacillariaceae</taxon>
        <taxon>Nitzschia</taxon>
    </lineage>
</organism>